<sequence>MKLLQSIAVLTILLSTSLSHAQWGKWKKIKGNGNITTETFSTASYDGVKTAGSMDFNLVPGKEGNITIKGDDNLMEYILVEVKNNTLSVRIKDGYNLKPTKTIVVTIPYKSINSVSLAGSGDVKNSGTIEADKFKVSLAGSGDIELNIDSDETESNIAGSGDIKLEGNTTDLTVKVAGSGDFEGDSLNSTNVTAKITGSGSADVVCDGELVVRITGSGDVNYSGNPTNKDTKITGSGSVSN</sequence>
<evidence type="ECO:0000256" key="1">
    <source>
        <dbReference type="SAM" id="SignalP"/>
    </source>
</evidence>
<protein>
    <submittedName>
        <fullName evidence="3">DUF2807 domain-containing protein</fullName>
    </submittedName>
</protein>
<dbReference type="PANTHER" id="PTHR39200">
    <property type="entry name" value="HYPOTHETICAL EXPORTED PROTEIN"/>
    <property type="match status" value="1"/>
</dbReference>
<dbReference type="AlphaFoldDB" id="A0A6L6U5M8"/>
<dbReference type="InterPro" id="IPR021255">
    <property type="entry name" value="DUF2807"/>
</dbReference>
<evidence type="ECO:0000313" key="3">
    <source>
        <dbReference type="EMBL" id="MUU77398.1"/>
    </source>
</evidence>
<proteinExistence type="predicted"/>
<evidence type="ECO:0000259" key="2">
    <source>
        <dbReference type="Pfam" id="PF10988"/>
    </source>
</evidence>
<dbReference type="Proteomes" id="UP000478208">
    <property type="component" value="Unassembled WGS sequence"/>
</dbReference>
<dbReference type="PANTHER" id="PTHR39200:SF1">
    <property type="entry name" value="AUTO-TRANSPORTER ADHESIN HEAD GIN DOMAIN-CONTAINING PROTEIN-RELATED"/>
    <property type="match status" value="1"/>
</dbReference>
<evidence type="ECO:0000313" key="4">
    <source>
        <dbReference type="Proteomes" id="UP000478208"/>
    </source>
</evidence>
<feature type="domain" description="Putative auto-transporter adhesin head GIN" evidence="2">
    <location>
        <begin position="45"/>
        <end position="226"/>
    </location>
</feature>
<reference evidence="3 4" key="1">
    <citation type="submission" date="2019-12" db="EMBL/GenBank/DDBJ databases">
        <authorList>
            <person name="Li J."/>
        </authorList>
    </citation>
    <scope>NUCLEOTIDE SEQUENCE [LARGE SCALE GENOMIC DNA]</scope>
    <source>
        <strain evidence="3 4">HL2-2</strain>
    </source>
</reference>
<keyword evidence="4" id="KW-1185">Reference proteome</keyword>
<dbReference type="EMBL" id="WOWS01000001">
    <property type="protein sequence ID" value="MUU77398.1"/>
    <property type="molecule type" value="Genomic_DNA"/>
</dbReference>
<keyword evidence="1" id="KW-0732">Signal</keyword>
<feature type="chain" id="PRO_5026889370" evidence="1">
    <location>
        <begin position="22"/>
        <end position="241"/>
    </location>
</feature>
<comment type="caution">
    <text evidence="3">The sequence shown here is derived from an EMBL/GenBank/DDBJ whole genome shotgun (WGS) entry which is preliminary data.</text>
</comment>
<gene>
    <name evidence="3" type="ORF">GN138_02980</name>
</gene>
<organism evidence="3 4">
    <name type="scientific">Winogradskyella endarachnes</name>
    <dbReference type="NCBI Taxonomy" id="2681965"/>
    <lineage>
        <taxon>Bacteria</taxon>
        <taxon>Pseudomonadati</taxon>
        <taxon>Bacteroidota</taxon>
        <taxon>Flavobacteriia</taxon>
        <taxon>Flavobacteriales</taxon>
        <taxon>Flavobacteriaceae</taxon>
        <taxon>Winogradskyella</taxon>
    </lineage>
</organism>
<accession>A0A6L6U5M8</accession>
<dbReference type="RefSeq" id="WP_157361979.1">
    <property type="nucleotide sequence ID" value="NZ_WOWS01000001.1"/>
</dbReference>
<dbReference type="Pfam" id="PF10988">
    <property type="entry name" value="DUF2807"/>
    <property type="match status" value="1"/>
</dbReference>
<name>A0A6L6U5M8_9FLAO</name>
<dbReference type="Gene3D" id="2.160.20.120">
    <property type="match status" value="1"/>
</dbReference>
<feature type="signal peptide" evidence="1">
    <location>
        <begin position="1"/>
        <end position="21"/>
    </location>
</feature>